<evidence type="ECO:0000313" key="1">
    <source>
        <dbReference type="EMBL" id="DAD91270.1"/>
    </source>
</evidence>
<proteinExistence type="predicted"/>
<name>A0A8S5N9A4_9VIRU</name>
<organism evidence="1">
    <name type="scientific">Phage sp. ctXnn1</name>
    <dbReference type="NCBI Taxonomy" id="2826749"/>
    <lineage>
        <taxon>Viruses</taxon>
    </lineage>
</organism>
<reference evidence="1" key="1">
    <citation type="journal article" date="2021" name="Proc. Natl. Acad. Sci. U.S.A.">
        <title>A Catalog of Tens of Thousands of Viruses from Human Metagenomes Reveals Hidden Associations with Chronic Diseases.</title>
        <authorList>
            <person name="Tisza M.J."/>
            <person name="Buck C.B."/>
        </authorList>
    </citation>
    <scope>NUCLEOTIDE SEQUENCE</scope>
    <source>
        <strain evidence="1">CtXnn1</strain>
    </source>
</reference>
<dbReference type="EMBL" id="BK015108">
    <property type="protein sequence ID" value="DAD91270.1"/>
    <property type="molecule type" value="Genomic_DNA"/>
</dbReference>
<protein>
    <submittedName>
        <fullName evidence="1">Uncharacterized protein</fullName>
    </submittedName>
</protein>
<sequence length="63" mass="7185">MSKVMYEKGQIDKVLVLLDQVRVEGLQSFRNMTLAEMTLRDFKLVQEQEGAGKEAEDGNNEHS</sequence>
<accession>A0A8S5N9A4</accession>